<dbReference type="PANTHER" id="PTHR35802">
    <property type="entry name" value="PROTEASE SYNTHASE AND SPORULATION PROTEIN PAI 2"/>
    <property type="match status" value="1"/>
</dbReference>
<dbReference type="EMBL" id="JACIEJ010000001">
    <property type="protein sequence ID" value="MBB3984137.1"/>
    <property type="molecule type" value="Genomic_DNA"/>
</dbReference>
<proteinExistence type="predicted"/>
<organism evidence="1 2">
    <name type="scientific">Sagittula marina</name>
    <dbReference type="NCBI Taxonomy" id="943940"/>
    <lineage>
        <taxon>Bacteria</taxon>
        <taxon>Pseudomonadati</taxon>
        <taxon>Pseudomonadota</taxon>
        <taxon>Alphaproteobacteria</taxon>
        <taxon>Rhodobacterales</taxon>
        <taxon>Roseobacteraceae</taxon>
        <taxon>Sagittula</taxon>
    </lineage>
</organism>
<dbReference type="AlphaFoldDB" id="A0A7W6GQZ8"/>
<comment type="caution">
    <text evidence="1">The sequence shown here is derived from an EMBL/GenBank/DDBJ whole genome shotgun (WGS) entry which is preliminary data.</text>
</comment>
<evidence type="ECO:0000313" key="1">
    <source>
        <dbReference type="EMBL" id="MBB3984137.1"/>
    </source>
</evidence>
<dbReference type="SUPFAM" id="SSF50475">
    <property type="entry name" value="FMN-binding split barrel"/>
    <property type="match status" value="1"/>
</dbReference>
<dbReference type="InterPro" id="IPR007396">
    <property type="entry name" value="TR_PAI2-type"/>
</dbReference>
<dbReference type="RefSeq" id="WP_183962751.1">
    <property type="nucleotide sequence ID" value="NZ_BAABBZ010000012.1"/>
</dbReference>
<keyword evidence="2" id="KW-1185">Reference proteome</keyword>
<dbReference type="Gene3D" id="2.30.110.10">
    <property type="entry name" value="Electron Transport, Fmn-binding Protein, Chain A"/>
    <property type="match status" value="1"/>
</dbReference>
<dbReference type="Pfam" id="PF04299">
    <property type="entry name" value="FMN_bind_2"/>
    <property type="match status" value="1"/>
</dbReference>
<dbReference type="InterPro" id="IPR012349">
    <property type="entry name" value="Split_barrel_FMN-bd"/>
</dbReference>
<dbReference type="Proteomes" id="UP000541426">
    <property type="component" value="Unassembled WGS sequence"/>
</dbReference>
<dbReference type="PANTHER" id="PTHR35802:SF1">
    <property type="entry name" value="PROTEASE SYNTHASE AND SPORULATION PROTEIN PAI 2"/>
    <property type="match status" value="1"/>
</dbReference>
<name>A0A7W6GQZ8_9RHOB</name>
<protein>
    <submittedName>
        <fullName evidence="1">Transcriptional regulator</fullName>
    </submittedName>
</protein>
<reference evidence="1 2" key="1">
    <citation type="submission" date="2020-08" db="EMBL/GenBank/DDBJ databases">
        <title>Genomic Encyclopedia of Type Strains, Phase IV (KMG-IV): sequencing the most valuable type-strain genomes for metagenomic binning, comparative biology and taxonomic classification.</title>
        <authorList>
            <person name="Goeker M."/>
        </authorList>
    </citation>
    <scope>NUCLEOTIDE SEQUENCE [LARGE SCALE GENOMIC DNA]</scope>
    <source>
        <strain evidence="1 2">DSM 102235</strain>
    </source>
</reference>
<dbReference type="PIRSF" id="PIRSF010372">
    <property type="entry name" value="PaiB"/>
    <property type="match status" value="1"/>
</dbReference>
<sequence>MHPNPNFRKTNPAAAIAFARARSFGILTASTEGAPLLAHIPFLLDEGGTEAQLHLARSNPIARICTEAPLPVTLAVSGPDGYVSPDWYGIDDQVPTWNYVAVHLTGLLHPLPADALPRMLAAQSAAFEEYIPGKAPWTMDKMTAETTDRFMRMILPFRLQVTDLHSTFKLNQNKPDAVRQRAARHVQDGFGMELEQLSDLMCAPPQDG</sequence>
<gene>
    <name evidence="1" type="ORF">GGQ68_000448</name>
</gene>
<evidence type="ECO:0000313" key="2">
    <source>
        <dbReference type="Proteomes" id="UP000541426"/>
    </source>
</evidence>
<accession>A0A7W6GQZ8</accession>